<dbReference type="PANTHER" id="PTHR15503">
    <property type="entry name" value="LDOC1 RELATED"/>
    <property type="match status" value="1"/>
</dbReference>
<dbReference type="EMBL" id="JASMQC010000021">
    <property type="protein sequence ID" value="KAK1936591.1"/>
    <property type="molecule type" value="Genomic_DNA"/>
</dbReference>
<name>A0AAD9LHL3_9STRA</name>
<dbReference type="InterPro" id="IPR032567">
    <property type="entry name" value="RTL1-rel"/>
</dbReference>
<dbReference type="InterPro" id="IPR001969">
    <property type="entry name" value="Aspartic_peptidase_AS"/>
</dbReference>
<gene>
    <name evidence="3" type="ORF">P3T76_010026</name>
</gene>
<evidence type="ECO:0000256" key="1">
    <source>
        <dbReference type="SAM" id="MobiDB-lite"/>
    </source>
</evidence>
<evidence type="ECO:0000313" key="4">
    <source>
        <dbReference type="Proteomes" id="UP001259832"/>
    </source>
</evidence>
<keyword evidence="4" id="KW-1185">Reference proteome</keyword>
<dbReference type="Pfam" id="PF03732">
    <property type="entry name" value="Retrotrans_gag"/>
    <property type="match status" value="1"/>
</dbReference>
<dbReference type="InterPro" id="IPR021109">
    <property type="entry name" value="Peptidase_aspartic_dom_sf"/>
</dbReference>
<sequence length="799" mass="86266">MAFPSYDRLLFVRMESYERGGENSPMDQGSTGTPHMSVTRTDCAHLSDPEWEALQRLSQVIGEAAVATMLRTLSPTEQHGVALGYIVKEQRDVAASVASPKPRVESLKLHVSTYTGKEDETLLRWLVELDTAVAARRIVDPMSKVAFAMSCLGGRARSWAYGRRLSDPTCFSTYEEFKEELKLAFEPPKNEFRSRAEFLDLQQGKDDVHTFAQRARYLVSNIVANPIDEATKVVTFMKGLRDGPVKTYLFREYPNTLEEAISLAMQEEFSRRQAKLHANAPRPARSVAKTGGPEPMDLSSATTAGQQQLSRVELGHATLRTAAPSEKVSRCDMQDDKPNLVILNVMSKRVNSLRALVDSGASNNFVRQESLRSLDFEEADTPRGVLEVRLATGATVRTEKRVVRVRFSYKRRTFVEDLIVLDLDDKFDLVLGMPWLARHDPVINWEKRTLVRFNNIRATESDGPVSATHAPDGACGVPVEAAAAAAASDHRRRPSTTPGVVERKCVSTQKSEPKGRGHMSDGQVNAIHLREGIIPVLPVSLEVLQAPKGRADDVASTPGVDEANKIRGTERRASAPGADATGASLLVPGTSDRASALGADDTCTSEYSLALKASESTSTPGVDDADTPSAPGVDGGAAVLGTDCAAGGAGGCKRPAPEQPACSRAAALHAMSGTQAGLECASQRKESADDYCDNVPSKVRCLGRGAPGAGLQGRPSRRKLRELRESQSGTETGVSAVQTPSVETLNVLTLPEDAVGESADEYVGVDRTSNDELEALHAGLVRWTHRTNLHSLGCRESGS</sequence>
<feature type="region of interest" description="Disordered" evidence="1">
    <location>
        <begin position="485"/>
        <end position="520"/>
    </location>
</feature>
<dbReference type="PROSITE" id="PS00141">
    <property type="entry name" value="ASP_PROTEASE"/>
    <property type="match status" value="1"/>
</dbReference>
<dbReference type="CDD" id="cd00303">
    <property type="entry name" value="retropepsin_like"/>
    <property type="match status" value="1"/>
</dbReference>
<proteinExistence type="predicted"/>
<feature type="region of interest" description="Disordered" evidence="1">
    <location>
        <begin position="549"/>
        <end position="586"/>
    </location>
</feature>
<dbReference type="Proteomes" id="UP001259832">
    <property type="component" value="Unassembled WGS sequence"/>
</dbReference>
<feature type="compositionally biased region" description="Basic and acidic residues" evidence="1">
    <location>
        <begin position="501"/>
        <end position="519"/>
    </location>
</feature>
<evidence type="ECO:0000259" key="2">
    <source>
        <dbReference type="Pfam" id="PF03732"/>
    </source>
</evidence>
<dbReference type="Gene3D" id="2.40.70.10">
    <property type="entry name" value="Acid Proteases"/>
    <property type="match status" value="1"/>
</dbReference>
<feature type="domain" description="Retrotransposon gag" evidence="2">
    <location>
        <begin position="147"/>
        <end position="242"/>
    </location>
</feature>
<accession>A0AAD9LHL3</accession>
<dbReference type="SUPFAM" id="SSF50630">
    <property type="entry name" value="Acid proteases"/>
    <property type="match status" value="1"/>
</dbReference>
<dbReference type="GO" id="GO:0004190">
    <property type="term" value="F:aspartic-type endopeptidase activity"/>
    <property type="evidence" value="ECO:0007669"/>
    <property type="project" value="InterPro"/>
</dbReference>
<evidence type="ECO:0000313" key="3">
    <source>
        <dbReference type="EMBL" id="KAK1936591.1"/>
    </source>
</evidence>
<feature type="compositionally biased region" description="Basic and acidic residues" evidence="1">
    <location>
        <begin position="562"/>
        <end position="573"/>
    </location>
</feature>
<comment type="caution">
    <text evidence="3">The sequence shown here is derived from an EMBL/GenBank/DDBJ whole genome shotgun (WGS) entry which is preliminary data.</text>
</comment>
<dbReference type="GO" id="GO:0006508">
    <property type="term" value="P:proteolysis"/>
    <property type="evidence" value="ECO:0007669"/>
    <property type="project" value="InterPro"/>
</dbReference>
<dbReference type="InterPro" id="IPR005162">
    <property type="entry name" value="Retrotrans_gag_dom"/>
</dbReference>
<dbReference type="PANTHER" id="PTHR15503:SF22">
    <property type="entry name" value="TRANSPOSON TY3-I GAG POLYPROTEIN"/>
    <property type="match status" value="1"/>
</dbReference>
<organism evidence="3 4">
    <name type="scientific">Phytophthora citrophthora</name>
    <dbReference type="NCBI Taxonomy" id="4793"/>
    <lineage>
        <taxon>Eukaryota</taxon>
        <taxon>Sar</taxon>
        <taxon>Stramenopiles</taxon>
        <taxon>Oomycota</taxon>
        <taxon>Peronosporomycetes</taxon>
        <taxon>Peronosporales</taxon>
        <taxon>Peronosporaceae</taxon>
        <taxon>Phytophthora</taxon>
    </lineage>
</organism>
<dbReference type="AlphaFoldDB" id="A0AAD9LHL3"/>
<reference evidence="3" key="1">
    <citation type="submission" date="2023-08" db="EMBL/GenBank/DDBJ databases">
        <title>Reference Genome Resource for the Citrus Pathogen Phytophthora citrophthora.</title>
        <authorList>
            <person name="Moller H."/>
            <person name="Coetzee B."/>
            <person name="Rose L.J."/>
            <person name="Van Niekerk J.M."/>
        </authorList>
    </citation>
    <scope>NUCLEOTIDE SEQUENCE</scope>
    <source>
        <strain evidence="3">STE-U-9442</strain>
    </source>
</reference>
<feature type="region of interest" description="Disordered" evidence="1">
    <location>
        <begin position="272"/>
        <end position="307"/>
    </location>
</feature>
<dbReference type="Pfam" id="PF08284">
    <property type="entry name" value="RVP_2"/>
    <property type="match status" value="1"/>
</dbReference>
<protein>
    <recommendedName>
        <fullName evidence="2">Retrotransposon gag domain-containing protein</fullName>
    </recommendedName>
</protein>
<feature type="region of interest" description="Disordered" evidence="1">
    <location>
        <begin position="614"/>
        <end position="634"/>
    </location>
</feature>